<dbReference type="EMBL" id="JASJOU010000004">
    <property type="protein sequence ID" value="MDJ1502084.1"/>
    <property type="molecule type" value="Genomic_DNA"/>
</dbReference>
<dbReference type="Pfam" id="PF00027">
    <property type="entry name" value="cNMP_binding"/>
    <property type="match status" value="1"/>
</dbReference>
<keyword evidence="3" id="KW-1185">Reference proteome</keyword>
<sequence length="191" mass="22630">MHELILANFAMHIELSEQEEEKTLALMQQKKVAKRTFLLRSGEINRNIYFVKQGCLRIFYTDKEGEEHTICFYPENWWACDIVSFFKEKPALNSIQVLEDSHVYCLSLPCLEQLFETVPKFERFFRILTQNGFDLYQQRITSNLSRTAEERYLEFRAHYPGLEQRIAQKHIASYLGITAAFLSMMRKAKKL</sequence>
<comment type="caution">
    <text evidence="2">The sequence shown here is derived from an EMBL/GenBank/DDBJ whole genome shotgun (WGS) entry which is preliminary data.</text>
</comment>
<dbReference type="InterPro" id="IPR018490">
    <property type="entry name" value="cNMP-bd_dom_sf"/>
</dbReference>
<dbReference type="SUPFAM" id="SSF51206">
    <property type="entry name" value="cAMP-binding domain-like"/>
    <property type="match status" value="1"/>
</dbReference>
<dbReference type="RefSeq" id="WP_314511918.1">
    <property type="nucleotide sequence ID" value="NZ_JASJOU010000004.1"/>
</dbReference>
<gene>
    <name evidence="2" type="ORF">QNI22_15565</name>
</gene>
<protein>
    <submittedName>
        <fullName evidence="2">Crp/Fnr family transcriptional regulator</fullName>
    </submittedName>
</protein>
<dbReference type="SMART" id="SM00100">
    <property type="entry name" value="cNMP"/>
    <property type="match status" value="1"/>
</dbReference>
<evidence type="ECO:0000259" key="1">
    <source>
        <dbReference type="PROSITE" id="PS50042"/>
    </source>
</evidence>
<dbReference type="InterPro" id="IPR000595">
    <property type="entry name" value="cNMP-bd_dom"/>
</dbReference>
<proteinExistence type="predicted"/>
<evidence type="ECO:0000313" key="2">
    <source>
        <dbReference type="EMBL" id="MDJ1502084.1"/>
    </source>
</evidence>
<reference evidence="2" key="1">
    <citation type="submission" date="2023-05" db="EMBL/GenBank/DDBJ databases">
        <authorList>
            <person name="Zhang X."/>
        </authorList>
    </citation>
    <scope>NUCLEOTIDE SEQUENCE</scope>
    <source>
        <strain evidence="2">BD1B2-1</strain>
    </source>
</reference>
<dbReference type="AlphaFoldDB" id="A0AAE3R5Z1"/>
<dbReference type="Gene3D" id="2.60.120.10">
    <property type="entry name" value="Jelly Rolls"/>
    <property type="match status" value="1"/>
</dbReference>
<name>A0AAE3R5Z1_9BACT</name>
<organism evidence="2 3">
    <name type="scientific">Xanthocytophaga agilis</name>
    <dbReference type="NCBI Taxonomy" id="3048010"/>
    <lineage>
        <taxon>Bacteria</taxon>
        <taxon>Pseudomonadati</taxon>
        <taxon>Bacteroidota</taxon>
        <taxon>Cytophagia</taxon>
        <taxon>Cytophagales</taxon>
        <taxon>Rhodocytophagaceae</taxon>
        <taxon>Xanthocytophaga</taxon>
    </lineage>
</organism>
<dbReference type="CDD" id="cd00038">
    <property type="entry name" value="CAP_ED"/>
    <property type="match status" value="1"/>
</dbReference>
<dbReference type="PROSITE" id="PS50042">
    <property type="entry name" value="CNMP_BINDING_3"/>
    <property type="match status" value="1"/>
</dbReference>
<evidence type="ECO:0000313" key="3">
    <source>
        <dbReference type="Proteomes" id="UP001232063"/>
    </source>
</evidence>
<dbReference type="Proteomes" id="UP001232063">
    <property type="component" value="Unassembled WGS sequence"/>
</dbReference>
<accession>A0AAE3R5Z1</accession>
<feature type="domain" description="Cyclic nucleotide-binding" evidence="1">
    <location>
        <begin position="11"/>
        <end position="115"/>
    </location>
</feature>
<dbReference type="InterPro" id="IPR014710">
    <property type="entry name" value="RmlC-like_jellyroll"/>
</dbReference>